<name>A0A926WFQ6_9NOST</name>
<proteinExistence type="predicted"/>
<gene>
    <name evidence="1" type="ORF">H6G06_09190</name>
</gene>
<reference evidence="2" key="1">
    <citation type="journal article" date="2020" name="ISME J.">
        <title>Comparative genomics reveals insights into cyanobacterial evolution and habitat adaptation.</title>
        <authorList>
            <person name="Chen M.Y."/>
            <person name="Teng W.K."/>
            <person name="Zhao L."/>
            <person name="Hu C.X."/>
            <person name="Zhou Y.K."/>
            <person name="Han B.P."/>
            <person name="Song L.R."/>
            <person name="Shu W.S."/>
        </authorList>
    </citation>
    <scope>NUCLEOTIDE SEQUENCE [LARGE SCALE GENOMIC DNA]</scope>
    <source>
        <strain evidence="2">FACHB-251</strain>
    </source>
</reference>
<dbReference type="EMBL" id="JACJQU010000004">
    <property type="protein sequence ID" value="MBD2293658.1"/>
    <property type="molecule type" value="Genomic_DNA"/>
</dbReference>
<protein>
    <recommendedName>
        <fullName evidence="3">DUF5331 domain-containing protein</fullName>
    </recommendedName>
</protein>
<keyword evidence="2" id="KW-1185">Reference proteome</keyword>
<evidence type="ECO:0000313" key="2">
    <source>
        <dbReference type="Proteomes" id="UP000662185"/>
    </source>
</evidence>
<evidence type="ECO:0000313" key="1">
    <source>
        <dbReference type="EMBL" id="MBD2293658.1"/>
    </source>
</evidence>
<organism evidence="1 2">
    <name type="scientific">Anabaena sphaerica FACHB-251</name>
    <dbReference type="NCBI Taxonomy" id="2692883"/>
    <lineage>
        <taxon>Bacteria</taxon>
        <taxon>Bacillati</taxon>
        <taxon>Cyanobacteriota</taxon>
        <taxon>Cyanophyceae</taxon>
        <taxon>Nostocales</taxon>
        <taxon>Nostocaceae</taxon>
        <taxon>Anabaena</taxon>
    </lineage>
</organism>
<evidence type="ECO:0008006" key="3">
    <source>
        <dbReference type="Google" id="ProtNLM"/>
    </source>
</evidence>
<dbReference type="Proteomes" id="UP000662185">
    <property type="component" value="Unassembled WGS sequence"/>
</dbReference>
<dbReference type="AlphaFoldDB" id="A0A926WFQ6"/>
<dbReference type="PROSITE" id="PS50007">
    <property type="entry name" value="PIPLC_X_DOMAIN"/>
    <property type="match status" value="1"/>
</dbReference>
<dbReference type="InterPro" id="IPR020346">
    <property type="entry name" value="Uncharacterised_15.3kDa"/>
</dbReference>
<dbReference type="Pfam" id="PF17265">
    <property type="entry name" value="DUF5331"/>
    <property type="match status" value="1"/>
</dbReference>
<accession>A0A926WFQ6</accession>
<dbReference type="RefSeq" id="WP_190559294.1">
    <property type="nucleotide sequence ID" value="NZ_JACJQU010000004.1"/>
</dbReference>
<sequence>MDIQKLRQSLKLKWLSYCEENRPWLVKMRIWRSYDGVRRPSSGYILATLSVLEPQLKQILPFILDLNNNPDQIVAALGLHFNPEEELRLLKLQRASAKNQIVSKPPVKNSSVNTLSTQSHRQSYLNIQVCEKPPTIPSQENKQVLLGITPGVEQKRQSVSVIAVATPVRYHSSSKLLSGFGETPSPTNKLASGRSLTMTTQVSTQNKESNENCKFTSIPVKKVSCISPGTNARSLPSWIDEFCQGVR</sequence>
<comment type="caution">
    <text evidence="1">The sequence shown here is derived from an EMBL/GenBank/DDBJ whole genome shotgun (WGS) entry which is preliminary data.</text>
</comment>